<evidence type="ECO:0000256" key="1">
    <source>
        <dbReference type="ARBA" id="ARBA00005790"/>
    </source>
</evidence>
<gene>
    <name evidence="5" type="ORF">MNBD_PLANCTO03-123</name>
</gene>
<evidence type="ECO:0000256" key="2">
    <source>
        <dbReference type="ARBA" id="ARBA00022679"/>
    </source>
</evidence>
<dbReference type="AlphaFoldDB" id="A0A3B1DVU5"/>
<dbReference type="InterPro" id="IPR027417">
    <property type="entry name" value="P-loop_NTPase"/>
</dbReference>
<dbReference type="GO" id="GO:0004385">
    <property type="term" value="F:GMP kinase activity"/>
    <property type="evidence" value="ECO:0007669"/>
    <property type="project" value="UniProtKB-EC"/>
</dbReference>
<organism evidence="5">
    <name type="scientific">hydrothermal vent metagenome</name>
    <dbReference type="NCBI Taxonomy" id="652676"/>
    <lineage>
        <taxon>unclassified sequences</taxon>
        <taxon>metagenomes</taxon>
        <taxon>ecological metagenomes</taxon>
    </lineage>
</organism>
<accession>A0A3B1DVU5</accession>
<dbReference type="PANTHER" id="PTHR23117">
    <property type="entry name" value="GUANYLATE KINASE-RELATED"/>
    <property type="match status" value="1"/>
</dbReference>
<name>A0A3B1DVU5_9ZZZZ</name>
<dbReference type="InterPro" id="IPR008145">
    <property type="entry name" value="GK/Ca_channel_bsu"/>
</dbReference>
<dbReference type="PANTHER" id="PTHR23117:SF13">
    <property type="entry name" value="GUANYLATE KINASE"/>
    <property type="match status" value="1"/>
</dbReference>
<dbReference type="InterPro" id="IPR008144">
    <property type="entry name" value="Guanylate_kin-like_dom"/>
</dbReference>
<reference evidence="5" key="1">
    <citation type="submission" date="2018-06" db="EMBL/GenBank/DDBJ databases">
        <authorList>
            <person name="Zhirakovskaya E."/>
        </authorList>
    </citation>
    <scope>NUCLEOTIDE SEQUENCE</scope>
</reference>
<evidence type="ECO:0000256" key="3">
    <source>
        <dbReference type="ARBA" id="ARBA00022777"/>
    </source>
</evidence>
<dbReference type="EC" id="2.7.4.8" evidence="5"/>
<dbReference type="SUPFAM" id="SSF52540">
    <property type="entry name" value="P-loop containing nucleoside triphosphate hydrolases"/>
    <property type="match status" value="1"/>
</dbReference>
<dbReference type="SMART" id="SM00072">
    <property type="entry name" value="GuKc"/>
    <property type="match status" value="1"/>
</dbReference>
<dbReference type="Gene3D" id="3.40.50.300">
    <property type="entry name" value="P-loop containing nucleotide triphosphate hydrolases"/>
    <property type="match status" value="1"/>
</dbReference>
<proteinExistence type="inferred from homology"/>
<sequence length="129" mass="14178">MSDHVHTLPTDTANGLLLMISGPSGVGKTTITRGVERSIADSVFSVSATTRAKTEADVEGVDYHFVSDAEFDGLIERDELLEWADVFGKRYGTPRKWVEEQLRRGRLVILEIDVEGARQVKAKMPGAFG</sequence>
<evidence type="ECO:0000313" key="5">
    <source>
        <dbReference type="EMBL" id="VAX36185.1"/>
    </source>
</evidence>
<feature type="domain" description="Guanylate kinase-like" evidence="4">
    <location>
        <begin position="15"/>
        <end position="129"/>
    </location>
</feature>
<dbReference type="CDD" id="cd00071">
    <property type="entry name" value="GMPK"/>
    <property type="match status" value="1"/>
</dbReference>
<keyword evidence="2 5" id="KW-0808">Transferase</keyword>
<dbReference type="Gene3D" id="3.30.63.10">
    <property type="entry name" value="Guanylate Kinase phosphate binding domain"/>
    <property type="match status" value="1"/>
</dbReference>
<protein>
    <submittedName>
        <fullName evidence="5">Guanylate kinase</fullName>
        <ecNumber evidence="5">2.7.4.8</ecNumber>
    </submittedName>
</protein>
<keyword evidence="3 5" id="KW-0418">Kinase</keyword>
<dbReference type="Pfam" id="PF00625">
    <property type="entry name" value="Guanylate_kin"/>
    <property type="match status" value="1"/>
</dbReference>
<comment type="similarity">
    <text evidence="1">Belongs to the guanylate kinase family.</text>
</comment>
<dbReference type="GO" id="GO:0005829">
    <property type="term" value="C:cytosol"/>
    <property type="evidence" value="ECO:0007669"/>
    <property type="project" value="TreeGrafter"/>
</dbReference>
<dbReference type="EMBL" id="UOGK01000039">
    <property type="protein sequence ID" value="VAX36185.1"/>
    <property type="molecule type" value="Genomic_DNA"/>
</dbReference>
<evidence type="ECO:0000259" key="4">
    <source>
        <dbReference type="PROSITE" id="PS50052"/>
    </source>
</evidence>
<dbReference type="PROSITE" id="PS50052">
    <property type="entry name" value="GUANYLATE_KINASE_2"/>
    <property type="match status" value="1"/>
</dbReference>
<feature type="non-terminal residue" evidence="5">
    <location>
        <position position="129"/>
    </location>
</feature>